<dbReference type="InterPro" id="IPR002645">
    <property type="entry name" value="STAS_dom"/>
</dbReference>
<dbReference type="PANTHER" id="PTHR33745:SF3">
    <property type="entry name" value="RSBT CO-ANTAGONIST PROTEIN RSBRC"/>
    <property type="match status" value="1"/>
</dbReference>
<dbReference type="EMBL" id="VLKZ01000001">
    <property type="protein sequence ID" value="TWI59844.1"/>
    <property type="molecule type" value="Genomic_DNA"/>
</dbReference>
<dbReference type="RefSeq" id="WP_158639952.1">
    <property type="nucleotide sequence ID" value="NZ_VLKZ01000001.1"/>
</dbReference>
<sequence>MESQTIIGDYIIEVSYELSQKMNEDLDKEFIQTIISQQELEQLNEWRAQFLSYIGEAIKEKNKEVTWDQVTEWARTTGESAVEREISLDESLTTLTSYRIVIWNAILEKLNEVSLSNEELIDIGFIIDSLVDHAGSVFSTSFVEYHRNTVDLAQKAVFEYSVPVVGLSDSVAILPLIGELDTNRARLLKENALYNCVELGNSILIIDLSGVPIVDTMVANEIFQVVSSLKLIGVQTILTGVRPEIAQSIVKLGLNFKGVTIKSSLKHAIVELQSKGEF</sequence>
<accession>A0A562QSY0</accession>
<evidence type="ECO:0000313" key="4">
    <source>
        <dbReference type="Proteomes" id="UP000315711"/>
    </source>
</evidence>
<dbReference type="InterPro" id="IPR036513">
    <property type="entry name" value="STAS_dom_sf"/>
</dbReference>
<name>A0A562QSY0_9BACI</name>
<dbReference type="SUPFAM" id="SSF52091">
    <property type="entry name" value="SpoIIaa-like"/>
    <property type="match status" value="1"/>
</dbReference>
<evidence type="ECO:0000256" key="1">
    <source>
        <dbReference type="ARBA" id="ARBA00022553"/>
    </source>
</evidence>
<comment type="caution">
    <text evidence="3">The sequence shown here is derived from an EMBL/GenBank/DDBJ whole genome shotgun (WGS) entry which is preliminary data.</text>
</comment>
<dbReference type="Gene3D" id="3.30.750.24">
    <property type="entry name" value="STAS domain"/>
    <property type="match status" value="1"/>
</dbReference>
<feature type="domain" description="STAS" evidence="2">
    <location>
        <begin position="161"/>
        <end position="272"/>
    </location>
</feature>
<dbReference type="InterPro" id="IPR051932">
    <property type="entry name" value="Bact_StressResp_Reg"/>
</dbReference>
<evidence type="ECO:0000313" key="3">
    <source>
        <dbReference type="EMBL" id="TWI59844.1"/>
    </source>
</evidence>
<dbReference type="PROSITE" id="PS50801">
    <property type="entry name" value="STAS"/>
    <property type="match status" value="1"/>
</dbReference>
<dbReference type="AlphaFoldDB" id="A0A562QSY0"/>
<gene>
    <name evidence="3" type="ORF">IQ10_00266</name>
</gene>
<organism evidence="3 4">
    <name type="scientific">Halalkalibacter nanhaiisediminis</name>
    <dbReference type="NCBI Taxonomy" id="688079"/>
    <lineage>
        <taxon>Bacteria</taxon>
        <taxon>Bacillati</taxon>
        <taxon>Bacillota</taxon>
        <taxon>Bacilli</taxon>
        <taxon>Bacillales</taxon>
        <taxon>Bacillaceae</taxon>
        <taxon>Halalkalibacter</taxon>
    </lineage>
</organism>
<dbReference type="Pfam" id="PF01740">
    <property type="entry name" value="STAS"/>
    <property type="match status" value="1"/>
</dbReference>
<dbReference type="Proteomes" id="UP000315711">
    <property type="component" value="Unassembled WGS sequence"/>
</dbReference>
<dbReference type="PANTHER" id="PTHR33745">
    <property type="entry name" value="RSBT ANTAGONIST PROTEIN RSBS-RELATED"/>
    <property type="match status" value="1"/>
</dbReference>
<protein>
    <submittedName>
        <fullName evidence="3">RsbT co-antagonist protein RsbR</fullName>
    </submittedName>
</protein>
<reference evidence="3 4" key="1">
    <citation type="journal article" date="2015" name="Stand. Genomic Sci.">
        <title>Genomic Encyclopedia of Bacterial and Archaeal Type Strains, Phase III: the genomes of soil and plant-associated and newly described type strains.</title>
        <authorList>
            <person name="Whitman W.B."/>
            <person name="Woyke T."/>
            <person name="Klenk H.P."/>
            <person name="Zhou Y."/>
            <person name="Lilburn T.G."/>
            <person name="Beck B.J."/>
            <person name="De Vos P."/>
            <person name="Vandamme P."/>
            <person name="Eisen J.A."/>
            <person name="Garrity G."/>
            <person name="Hugenholtz P."/>
            <person name="Kyrpides N.C."/>
        </authorList>
    </citation>
    <scope>NUCLEOTIDE SEQUENCE [LARGE SCALE GENOMIC DNA]</scope>
    <source>
        <strain evidence="3 4">CGMCC 1.10116</strain>
    </source>
</reference>
<dbReference type="CDD" id="cd07041">
    <property type="entry name" value="STAS_RsbR_RsbS_like"/>
    <property type="match status" value="1"/>
</dbReference>
<dbReference type="OrthoDB" id="9800154at2"/>
<evidence type="ECO:0000259" key="2">
    <source>
        <dbReference type="PROSITE" id="PS50801"/>
    </source>
</evidence>
<keyword evidence="4" id="KW-1185">Reference proteome</keyword>
<keyword evidence="1" id="KW-0597">Phosphoprotein</keyword>
<proteinExistence type="predicted"/>